<feature type="transmembrane region" description="Helical" evidence="1">
    <location>
        <begin position="84"/>
        <end position="104"/>
    </location>
</feature>
<dbReference type="Pfam" id="PF14219">
    <property type="entry name" value="DUF4328"/>
    <property type="match status" value="1"/>
</dbReference>
<keyword evidence="4" id="KW-1185">Reference proteome</keyword>
<dbReference type="Proteomes" id="UP000294257">
    <property type="component" value="Unassembled WGS sequence"/>
</dbReference>
<dbReference type="AlphaFoldDB" id="A0A4V2EUG5"/>
<gene>
    <name evidence="3" type="ORF">EV193_101369</name>
</gene>
<reference evidence="3 4" key="1">
    <citation type="submission" date="2019-02" db="EMBL/GenBank/DDBJ databases">
        <title>Genomic Encyclopedia of Type Strains, Phase IV (KMG-IV): sequencing the most valuable type-strain genomes for metagenomic binning, comparative biology and taxonomic classification.</title>
        <authorList>
            <person name="Goeker M."/>
        </authorList>
    </citation>
    <scope>NUCLEOTIDE SEQUENCE [LARGE SCALE GENOMIC DNA]</scope>
    <source>
        <strain evidence="3 4">DSM 101727</strain>
    </source>
</reference>
<sequence length="247" mass="26318">MSDNEPMPPPSAAEQSRSPGVVRPLAGYGLAATILIGLVAALVAAVCLAMWSVHSIVAEIVGGTGTATTSQLARLSDTERLSSALRGGMIIAALVAALLLLLWLNRARANAESISPMRHRLSKGWVTGGWFCPVVNLWFPAVVMTDICRASDSSRVGAATPRHPEAGGLVVPWWIMWIVGWWLPFFYLYGTREDVITMPAQALDVSRTEAVTYTMGAVGLAGAAVCLTLIIRRVSSRQEMFVSPSGA</sequence>
<feature type="domain" description="DUF4328" evidence="2">
    <location>
        <begin position="73"/>
        <end position="234"/>
    </location>
</feature>
<feature type="transmembrane region" description="Helical" evidence="1">
    <location>
        <begin position="25"/>
        <end position="51"/>
    </location>
</feature>
<evidence type="ECO:0000259" key="2">
    <source>
        <dbReference type="Pfam" id="PF14219"/>
    </source>
</evidence>
<dbReference type="RefSeq" id="WP_130342171.1">
    <property type="nucleotide sequence ID" value="NZ_SGWQ01000001.1"/>
</dbReference>
<keyword evidence="1" id="KW-1133">Transmembrane helix</keyword>
<feature type="transmembrane region" description="Helical" evidence="1">
    <location>
        <begin position="124"/>
        <end position="145"/>
    </location>
</feature>
<dbReference type="InterPro" id="IPR025565">
    <property type="entry name" value="DUF4328"/>
</dbReference>
<dbReference type="OrthoDB" id="4174975at2"/>
<organism evidence="3 4">
    <name type="scientific">Herbihabitans rhizosphaerae</name>
    <dbReference type="NCBI Taxonomy" id="1872711"/>
    <lineage>
        <taxon>Bacteria</taxon>
        <taxon>Bacillati</taxon>
        <taxon>Actinomycetota</taxon>
        <taxon>Actinomycetes</taxon>
        <taxon>Pseudonocardiales</taxon>
        <taxon>Pseudonocardiaceae</taxon>
        <taxon>Herbihabitans</taxon>
    </lineage>
</organism>
<accession>A0A4V2EUG5</accession>
<proteinExistence type="predicted"/>
<dbReference type="EMBL" id="SGWQ01000001">
    <property type="protein sequence ID" value="RZS44493.1"/>
    <property type="molecule type" value="Genomic_DNA"/>
</dbReference>
<evidence type="ECO:0000313" key="3">
    <source>
        <dbReference type="EMBL" id="RZS44493.1"/>
    </source>
</evidence>
<evidence type="ECO:0000313" key="4">
    <source>
        <dbReference type="Proteomes" id="UP000294257"/>
    </source>
</evidence>
<protein>
    <submittedName>
        <fullName evidence="3">Uncharacterized protein DUF4328</fullName>
    </submittedName>
</protein>
<feature type="transmembrane region" description="Helical" evidence="1">
    <location>
        <begin position="210"/>
        <end position="231"/>
    </location>
</feature>
<comment type="caution">
    <text evidence="3">The sequence shown here is derived from an EMBL/GenBank/DDBJ whole genome shotgun (WGS) entry which is preliminary data.</text>
</comment>
<feature type="transmembrane region" description="Helical" evidence="1">
    <location>
        <begin position="166"/>
        <end position="190"/>
    </location>
</feature>
<evidence type="ECO:0000256" key="1">
    <source>
        <dbReference type="SAM" id="Phobius"/>
    </source>
</evidence>
<name>A0A4V2EUG5_9PSEU</name>
<keyword evidence="1" id="KW-0812">Transmembrane</keyword>
<keyword evidence="1" id="KW-0472">Membrane</keyword>